<organism evidence="1">
    <name type="scientific">Deinococcus sonorensis KR-87</name>
    <dbReference type="NCBI Taxonomy" id="694439"/>
    <lineage>
        <taxon>Bacteria</taxon>
        <taxon>Thermotogati</taxon>
        <taxon>Deinococcota</taxon>
        <taxon>Deinococci</taxon>
        <taxon>Deinococcales</taxon>
        <taxon>Deinococcaceae</taxon>
        <taxon>Deinococcus</taxon>
    </lineage>
</organism>
<dbReference type="EMBL" id="CP158297">
    <property type="protein sequence ID" value="XBV83902.1"/>
    <property type="molecule type" value="Genomic_DNA"/>
</dbReference>
<name>A0AAU7U738_9DEIO</name>
<dbReference type="RefSeq" id="WP_350241744.1">
    <property type="nucleotide sequence ID" value="NZ_CP158297.1"/>
</dbReference>
<protein>
    <submittedName>
        <fullName evidence="1">DUF6088 family protein</fullName>
    </submittedName>
</protein>
<evidence type="ECO:0000313" key="1">
    <source>
        <dbReference type="EMBL" id="XBV83902.1"/>
    </source>
</evidence>
<proteinExistence type="predicted"/>
<sequence length="206" mass="22349">MAGTATTSSIHAQVRRAVQAMPAGVPFCFADLEVALPTAHRKVLQQALSRLVKAGEVSRIMRGIYMVPKPTLFGPSVPPVWRVVEAYARQHRLPVGVHGAIVVNELGLSTQVPSIYLYNAPIHARRPLNLPVSRVVLTPAPRYVIQAIGTSAEQLLAGLEFLGPGQPELCARLIERCGEAARETACRLGALPRWMEQALTRKRGAP</sequence>
<reference evidence="1" key="1">
    <citation type="submission" date="2024-06" db="EMBL/GenBank/DDBJ databases">
        <title>Draft Genome Sequence of Deinococcus sonorensis Type Strain KR-87, a Biofilm Producing Representative of the Genus Deinococcus.</title>
        <authorList>
            <person name="Boren L.S."/>
            <person name="Grosso R.A."/>
            <person name="Hugenberg-Cox A.N."/>
            <person name="Hill J.T.E."/>
            <person name="Albert C.M."/>
            <person name="Tuohy J.M."/>
        </authorList>
    </citation>
    <scope>NUCLEOTIDE SEQUENCE</scope>
    <source>
        <strain evidence="1">KR-87</strain>
        <plasmid evidence="1">pDson01</plasmid>
    </source>
</reference>
<dbReference type="AlphaFoldDB" id="A0AAU7U738"/>
<keyword evidence="1" id="KW-0614">Plasmid</keyword>
<dbReference type="KEGG" id="dsc:ABOD76_01970"/>
<accession>A0AAU7U738</accession>
<dbReference type="Pfam" id="PF19570">
    <property type="entry name" value="DUF6088"/>
    <property type="match status" value="1"/>
</dbReference>
<dbReference type="InterPro" id="IPR045738">
    <property type="entry name" value="DUF6088"/>
</dbReference>
<gene>
    <name evidence="1" type="ORF">ABOD76_01970</name>
</gene>
<geneLocation type="plasmid" evidence="1">
    <name>pDson01</name>
</geneLocation>